<gene>
    <name evidence="10" type="primary">SIL1</name>
    <name evidence="10" type="ORF">TR145897</name>
</gene>
<reference evidence="10" key="1">
    <citation type="submission" date="2016-01" db="EMBL/GenBank/DDBJ databases">
        <title>Reference transcriptome for the parasite Schistocephalus solidus: insights into the molecular evolution of parasitism.</title>
        <authorList>
            <person name="Hebert F.O."/>
            <person name="Grambauer S."/>
            <person name="Barber I."/>
            <person name="Landry C.R."/>
            <person name="Aubin-Horth N."/>
        </authorList>
    </citation>
    <scope>NUCLEOTIDE SEQUENCE</scope>
</reference>
<comment type="similarity">
    <text evidence="2">Belongs to the SIL1 family.</text>
</comment>
<dbReference type="PANTHER" id="PTHR19316">
    <property type="entry name" value="PROTEIN FOLDING REGULATOR"/>
    <property type="match status" value="1"/>
</dbReference>
<keyword evidence="9" id="KW-0325">Glycoprotein</keyword>
<evidence type="ECO:0000256" key="8">
    <source>
        <dbReference type="ARBA" id="ARBA00023010"/>
    </source>
</evidence>
<proteinExistence type="inferred from homology"/>
<dbReference type="AlphaFoldDB" id="A0A0V0J2Z7"/>
<evidence type="ECO:0000313" key="10">
    <source>
        <dbReference type="EMBL" id="JAP60088.1"/>
    </source>
</evidence>
<dbReference type="GO" id="GO:0005788">
    <property type="term" value="C:endoplasmic reticulum lumen"/>
    <property type="evidence" value="ECO:0007669"/>
    <property type="project" value="UniProtKB-SubCell"/>
</dbReference>
<keyword evidence="5" id="KW-0732">Signal</keyword>
<comment type="subcellular location">
    <subcellularLocation>
        <location evidence="1">Endoplasmic reticulum lumen</location>
    </subcellularLocation>
</comment>
<accession>A0A0V0J2Z7</accession>
<keyword evidence="7" id="KW-0653">Protein transport</keyword>
<evidence type="ECO:0000256" key="5">
    <source>
        <dbReference type="ARBA" id="ARBA00022729"/>
    </source>
</evidence>
<dbReference type="SUPFAM" id="SSF48371">
    <property type="entry name" value="ARM repeat"/>
    <property type="match status" value="1"/>
</dbReference>
<evidence type="ECO:0000256" key="9">
    <source>
        <dbReference type="ARBA" id="ARBA00023180"/>
    </source>
</evidence>
<evidence type="ECO:0000256" key="7">
    <source>
        <dbReference type="ARBA" id="ARBA00022927"/>
    </source>
</evidence>
<sequence length="467" mass="53099">MKCKSRLIVWVLPLPARLIMLGYLLFCFLLHFSAYAEEKSPETPQFVPSHEWKVILPGQSIPKGIHVRHNFESGLTEGKLMDPSSPEDKNELVLLDTELTDKTQEDNRGTVEAEDSHKMNLKFDASNKFRSYAELKKDYETIMSSFKTDAQIIQNLFTEYETSSSEETKNFVLQDLAEYLRQFDNAVDFANSGNLSKLVHELPNAPFPRKVYIARCLSSALQGNPPVKVKMFESGVLKEISQLWHQELHSSSFPNAKFLSDYLLVLGSLLRHFPLSQKVFFAARPDGKDPVGFELLDNTIKSPVWLCRDLHCQKLKLRIFGLLGDLLDERNTTDKTNVQKLRQYSEFDLAAGIRRYGWCREVVALITDSALLTDHSSRERALRAGVQIAQVCSPENLFGNETDSKSLLGVLDSWDAAYDELTRSEERDNSDKGEDLSYFASLLDLLSRFRATVYGTEKSSHPLHSDL</sequence>
<protein>
    <recommendedName>
        <fullName evidence="3">Nucleotide exchange factor SIL1</fullName>
    </recommendedName>
</protein>
<evidence type="ECO:0000256" key="2">
    <source>
        <dbReference type="ARBA" id="ARBA00010588"/>
    </source>
</evidence>
<dbReference type="GO" id="GO:0015031">
    <property type="term" value="P:protein transport"/>
    <property type="evidence" value="ECO:0007669"/>
    <property type="project" value="UniProtKB-KW"/>
</dbReference>
<dbReference type="EMBL" id="GEEE01003137">
    <property type="protein sequence ID" value="JAP60088.1"/>
    <property type="molecule type" value="Transcribed_RNA"/>
</dbReference>
<name>A0A0V0J2Z7_SCHSO</name>
<dbReference type="GO" id="GO:0000774">
    <property type="term" value="F:adenyl-nucleotide exchange factor activity"/>
    <property type="evidence" value="ECO:0007669"/>
    <property type="project" value="TreeGrafter"/>
</dbReference>
<evidence type="ECO:0000256" key="6">
    <source>
        <dbReference type="ARBA" id="ARBA00022824"/>
    </source>
</evidence>
<evidence type="ECO:0000256" key="4">
    <source>
        <dbReference type="ARBA" id="ARBA00022448"/>
    </source>
</evidence>
<dbReference type="InterPro" id="IPR011989">
    <property type="entry name" value="ARM-like"/>
</dbReference>
<organism evidence="10">
    <name type="scientific">Schistocephalus solidus</name>
    <name type="common">Tapeworm</name>
    <dbReference type="NCBI Taxonomy" id="70667"/>
    <lineage>
        <taxon>Eukaryota</taxon>
        <taxon>Metazoa</taxon>
        <taxon>Spiralia</taxon>
        <taxon>Lophotrochozoa</taxon>
        <taxon>Platyhelminthes</taxon>
        <taxon>Cestoda</taxon>
        <taxon>Eucestoda</taxon>
        <taxon>Diphyllobothriidea</taxon>
        <taxon>Diphyllobothriidae</taxon>
        <taxon>Schistocephalus</taxon>
    </lineage>
</organism>
<dbReference type="Gene3D" id="1.25.10.10">
    <property type="entry name" value="Leucine-rich Repeat Variant"/>
    <property type="match status" value="1"/>
</dbReference>
<dbReference type="PANTHER" id="PTHR19316:SF35">
    <property type="entry name" value="NUCLEOTIDE EXCHANGE FACTOR SIL1"/>
    <property type="match status" value="1"/>
</dbReference>
<keyword evidence="8" id="KW-0811">Translocation</keyword>
<evidence type="ECO:0000256" key="1">
    <source>
        <dbReference type="ARBA" id="ARBA00004319"/>
    </source>
</evidence>
<keyword evidence="6" id="KW-0256">Endoplasmic reticulum</keyword>
<dbReference type="InterPro" id="IPR050693">
    <property type="entry name" value="Hsp70_NEF-Inhibitors"/>
</dbReference>
<dbReference type="InterPro" id="IPR016024">
    <property type="entry name" value="ARM-type_fold"/>
</dbReference>
<keyword evidence="4" id="KW-0813">Transport</keyword>
<evidence type="ECO:0000256" key="3">
    <source>
        <dbReference type="ARBA" id="ARBA00015352"/>
    </source>
</evidence>